<evidence type="ECO:0000313" key="7">
    <source>
        <dbReference type="EMBL" id="ARS23165.1"/>
    </source>
</evidence>
<dbReference type="Gene3D" id="1.10.10.10">
    <property type="entry name" value="Winged helix-like DNA-binding domain superfamily/Winged helix DNA-binding domain"/>
    <property type="match status" value="1"/>
</dbReference>
<evidence type="ECO:0000259" key="6">
    <source>
        <dbReference type="Pfam" id="PF08100"/>
    </source>
</evidence>
<dbReference type="PROSITE" id="PS51683">
    <property type="entry name" value="SAM_OMT_II"/>
    <property type="match status" value="1"/>
</dbReference>
<dbReference type="InterPro" id="IPR016461">
    <property type="entry name" value="COMT-like"/>
</dbReference>
<dbReference type="EMBL" id="KY977689">
    <property type="protein sequence ID" value="ARS23165.1"/>
    <property type="molecule type" value="mRNA"/>
</dbReference>
<name>A0A1X9Y2Y5_9MARC</name>
<dbReference type="Gene3D" id="3.40.50.150">
    <property type="entry name" value="Vaccinia Virus protein VP39"/>
    <property type="match status" value="1"/>
</dbReference>
<dbReference type="Pfam" id="PF08100">
    <property type="entry name" value="Dimerisation"/>
    <property type="match status" value="1"/>
</dbReference>
<evidence type="ECO:0000256" key="3">
    <source>
        <dbReference type="ARBA" id="ARBA00022691"/>
    </source>
</evidence>
<dbReference type="GO" id="GO:0032259">
    <property type="term" value="P:methylation"/>
    <property type="evidence" value="ECO:0007669"/>
    <property type="project" value="UniProtKB-KW"/>
</dbReference>
<dbReference type="SUPFAM" id="SSF53335">
    <property type="entry name" value="S-adenosyl-L-methionine-dependent methyltransferases"/>
    <property type="match status" value="1"/>
</dbReference>
<protein>
    <submittedName>
        <fullName evidence="7">COMT3</fullName>
    </submittedName>
</protein>
<dbReference type="AlphaFoldDB" id="A0A1X9Y2Y5"/>
<dbReference type="InterPro" id="IPR036390">
    <property type="entry name" value="WH_DNA-bd_sf"/>
</dbReference>
<evidence type="ECO:0000256" key="2">
    <source>
        <dbReference type="ARBA" id="ARBA00022679"/>
    </source>
</evidence>
<dbReference type="InterPro" id="IPR012967">
    <property type="entry name" value="COMT_dimerisation"/>
</dbReference>
<dbReference type="PANTHER" id="PTHR11746">
    <property type="entry name" value="O-METHYLTRANSFERASE"/>
    <property type="match status" value="1"/>
</dbReference>
<dbReference type="GO" id="GO:0046983">
    <property type="term" value="F:protein dimerization activity"/>
    <property type="evidence" value="ECO:0007669"/>
    <property type="project" value="InterPro"/>
</dbReference>
<accession>A0A1X9Y2Y5</accession>
<proteinExistence type="evidence at transcript level"/>
<feature type="domain" description="O-methyltransferase C-terminal" evidence="5">
    <location>
        <begin position="133"/>
        <end position="337"/>
    </location>
</feature>
<keyword evidence="1" id="KW-0489">Methyltransferase</keyword>
<evidence type="ECO:0000256" key="1">
    <source>
        <dbReference type="ARBA" id="ARBA00022603"/>
    </source>
</evidence>
<dbReference type="SUPFAM" id="SSF46785">
    <property type="entry name" value="Winged helix' DNA-binding domain"/>
    <property type="match status" value="1"/>
</dbReference>
<dbReference type="InterPro" id="IPR036388">
    <property type="entry name" value="WH-like_DNA-bd_sf"/>
</dbReference>
<feature type="domain" description="O-methyltransferase dimerisation" evidence="6">
    <location>
        <begin position="26"/>
        <end position="110"/>
    </location>
</feature>
<keyword evidence="3" id="KW-0949">S-adenosyl-L-methionine</keyword>
<keyword evidence="2" id="KW-0808">Transferase</keyword>
<dbReference type="InterPro" id="IPR001077">
    <property type="entry name" value="COMT_C"/>
</dbReference>
<dbReference type="PIRSF" id="PIRSF005739">
    <property type="entry name" value="O-mtase"/>
    <property type="match status" value="1"/>
</dbReference>
<organism evidence="7">
    <name type="scientific">Plagiochasma appendiculatum</name>
    <dbReference type="NCBI Taxonomy" id="157224"/>
    <lineage>
        <taxon>Eukaryota</taxon>
        <taxon>Viridiplantae</taxon>
        <taxon>Streptophyta</taxon>
        <taxon>Embryophyta</taxon>
        <taxon>Marchantiophyta</taxon>
        <taxon>Marchantiopsida</taxon>
        <taxon>Marchantiidae</taxon>
        <taxon>Marchantiales</taxon>
        <taxon>Aytoniaceae</taxon>
        <taxon>Plagiochasma</taxon>
    </lineage>
</organism>
<dbReference type="GO" id="GO:0008171">
    <property type="term" value="F:O-methyltransferase activity"/>
    <property type="evidence" value="ECO:0007669"/>
    <property type="project" value="InterPro"/>
</dbReference>
<reference evidence="7" key="1">
    <citation type="journal article" date="2017" name="Molecules">
        <title>The Functional Characterization of a Site-Specific Apigenin 4'-O-methyltransferase Synthesized by the Liverwort Species Plagiochasma appendiculatum.</title>
        <authorList>
            <person name="Liu H."/>
            <person name="Xu R.X."/>
            <person name="Gao S."/>
            <person name="Cheng A.X."/>
        </authorList>
    </citation>
    <scope>NUCLEOTIDE SEQUENCE</scope>
</reference>
<evidence type="ECO:0000256" key="4">
    <source>
        <dbReference type="PIRSR" id="PIRSR005739-1"/>
    </source>
</evidence>
<dbReference type="Pfam" id="PF00891">
    <property type="entry name" value="Methyltransf_2"/>
    <property type="match status" value="1"/>
</dbReference>
<dbReference type="InterPro" id="IPR029063">
    <property type="entry name" value="SAM-dependent_MTases_sf"/>
</dbReference>
<evidence type="ECO:0000259" key="5">
    <source>
        <dbReference type="Pfam" id="PF00891"/>
    </source>
</evidence>
<sequence length="358" mass="39258">MDPSAPASQSYGAALALVDLSMIIETPMALRAAINLGVPEILARHSEPLTAEEILLEIPGCKDKHDKLAAENLRSVLAILVQNNVFSDESGEESGRSPRFGLTPLSKLLVDEPESKHICSVDLHQQAKLTKAWLHLHEAILDSSARPFEVANGMTIWQAFAEDKELAAHFHSAFQSSVRAESKIFLQGYDGFEGVQTLVDVGGSSGALLGTIVQAKPHIRGINFDRPHIIALAPELPGVEHVGGDFFESVPKGDAILLKSILHDWNDEQCIKILQNCRKSLPESGKVIIFEEVLLPLSNTSCKSRVGQKLNLTMLAIFDGKERYAEDWSNLISSAGFPRHRMIKLPNSFFDIIEVPMS</sequence>
<feature type="active site" description="Proton acceptor" evidence="4">
    <location>
        <position position="263"/>
    </location>
</feature>